<accession>A0A9W6L7U8</accession>
<reference evidence="7" key="2">
    <citation type="submission" date="2023-01" db="EMBL/GenBank/DDBJ databases">
        <authorList>
            <person name="Sun Q."/>
            <person name="Evtushenko L."/>
        </authorList>
    </citation>
    <scope>NUCLEOTIDE SEQUENCE</scope>
    <source>
        <strain evidence="7">VKM Ac-1069</strain>
    </source>
</reference>
<dbReference type="InterPro" id="IPR036866">
    <property type="entry name" value="RibonucZ/Hydroxyglut_hydro"/>
</dbReference>
<gene>
    <name evidence="7" type="ORF">GCM10017577_56370</name>
</gene>
<dbReference type="GO" id="GO:0046872">
    <property type="term" value="F:metal ion binding"/>
    <property type="evidence" value="ECO:0007669"/>
    <property type="project" value="UniProtKB-KW"/>
</dbReference>
<feature type="domain" description="Metallo-beta-lactamase" evidence="6">
    <location>
        <begin position="29"/>
        <end position="248"/>
    </location>
</feature>
<sequence length="273" mass="30106">MIWALEYAVTRAHSDTSILYGAEGGAREFPFCYFVVRDGDRVVMVDCGFDDNAYTRGLMADLGISDFQPLDVVLARIGLAPSDVTDVVLTHHHFDHAGAVEMLPSATVWIQEREVEDWTVKWTASPRLEWLRAGLDPDTGPTLARLRAAGRLRLVDGAAQVTPRVAVRPAFTSHTEGSQYVVLTGADGRPWVVAGDVAYVYENLGGLDGTQPLVPIGRVQGSVERCLRVTEEMLELVGENVSRVLPMHEARLWDQFPATRHDDGLHVAEIEKC</sequence>
<dbReference type="SUPFAM" id="SSF56281">
    <property type="entry name" value="Metallo-hydrolase/oxidoreductase"/>
    <property type="match status" value="1"/>
</dbReference>
<proteinExistence type="inferred from homology"/>
<dbReference type="PANTHER" id="PTHR42978:SF7">
    <property type="entry name" value="METALLO-HYDROLASE RV2300C-RELATED"/>
    <property type="match status" value="1"/>
</dbReference>
<comment type="cofactor">
    <cofactor evidence="1">
        <name>Zn(2+)</name>
        <dbReference type="ChEBI" id="CHEBI:29105"/>
    </cofactor>
</comment>
<evidence type="ECO:0000259" key="6">
    <source>
        <dbReference type="SMART" id="SM00849"/>
    </source>
</evidence>
<evidence type="ECO:0000256" key="4">
    <source>
        <dbReference type="ARBA" id="ARBA00022801"/>
    </source>
</evidence>
<protein>
    <submittedName>
        <fullName evidence="7">Hydrolase glyoxylase</fullName>
    </submittedName>
</protein>
<comment type="similarity">
    <text evidence="2">Belongs to the metallo-beta-lactamase superfamily.</text>
</comment>
<dbReference type="RefSeq" id="WP_037050606.1">
    <property type="nucleotide sequence ID" value="NZ_BAAAUZ010000032.1"/>
</dbReference>
<dbReference type="Pfam" id="PF00753">
    <property type="entry name" value="Lactamase_B"/>
    <property type="match status" value="1"/>
</dbReference>
<dbReference type="AlphaFoldDB" id="A0A9W6L7U8"/>
<keyword evidence="5" id="KW-0862">Zinc</keyword>
<reference evidence="7" key="1">
    <citation type="journal article" date="2014" name="Int. J. Syst. Evol. Microbiol.">
        <title>Complete genome sequence of Corynebacterium casei LMG S-19264T (=DSM 44701T), isolated from a smear-ripened cheese.</title>
        <authorList>
            <consortium name="US DOE Joint Genome Institute (JGI-PGF)"/>
            <person name="Walter F."/>
            <person name="Albersmeier A."/>
            <person name="Kalinowski J."/>
            <person name="Ruckert C."/>
        </authorList>
    </citation>
    <scope>NUCLEOTIDE SEQUENCE</scope>
    <source>
        <strain evidence="7">VKM Ac-1069</strain>
    </source>
</reference>
<evidence type="ECO:0000256" key="3">
    <source>
        <dbReference type="ARBA" id="ARBA00022723"/>
    </source>
</evidence>
<keyword evidence="4 7" id="KW-0378">Hydrolase</keyword>
<keyword evidence="8" id="KW-1185">Reference proteome</keyword>
<evidence type="ECO:0000313" key="8">
    <source>
        <dbReference type="Proteomes" id="UP001143463"/>
    </source>
</evidence>
<dbReference type="InterPro" id="IPR001279">
    <property type="entry name" value="Metallo-B-lactamas"/>
</dbReference>
<dbReference type="PANTHER" id="PTHR42978">
    <property type="entry name" value="QUORUM-QUENCHING LACTONASE YTNP-RELATED-RELATED"/>
    <property type="match status" value="1"/>
</dbReference>
<dbReference type="Proteomes" id="UP001143463">
    <property type="component" value="Unassembled WGS sequence"/>
</dbReference>
<keyword evidence="3" id="KW-0479">Metal-binding</keyword>
<dbReference type="CDD" id="cd07729">
    <property type="entry name" value="AHL_lactonase_MBL-fold"/>
    <property type="match status" value="1"/>
</dbReference>
<evidence type="ECO:0000313" key="7">
    <source>
        <dbReference type="EMBL" id="GLL14490.1"/>
    </source>
</evidence>
<comment type="caution">
    <text evidence="7">The sequence shown here is derived from an EMBL/GenBank/DDBJ whole genome shotgun (WGS) entry which is preliminary data.</text>
</comment>
<dbReference type="GO" id="GO:0016787">
    <property type="term" value="F:hydrolase activity"/>
    <property type="evidence" value="ECO:0007669"/>
    <property type="project" value="UniProtKB-KW"/>
</dbReference>
<name>A0A9W6L7U8_9PSEU</name>
<evidence type="ECO:0000256" key="1">
    <source>
        <dbReference type="ARBA" id="ARBA00001947"/>
    </source>
</evidence>
<dbReference type="InterPro" id="IPR051013">
    <property type="entry name" value="MBL_superfamily_lactonases"/>
</dbReference>
<dbReference type="SMART" id="SM00849">
    <property type="entry name" value="Lactamase_B"/>
    <property type="match status" value="1"/>
</dbReference>
<evidence type="ECO:0000256" key="2">
    <source>
        <dbReference type="ARBA" id="ARBA00007749"/>
    </source>
</evidence>
<evidence type="ECO:0000256" key="5">
    <source>
        <dbReference type="ARBA" id="ARBA00022833"/>
    </source>
</evidence>
<dbReference type="EMBL" id="BSFQ01000032">
    <property type="protein sequence ID" value="GLL14490.1"/>
    <property type="molecule type" value="Genomic_DNA"/>
</dbReference>
<dbReference type="Gene3D" id="3.60.15.10">
    <property type="entry name" value="Ribonuclease Z/Hydroxyacylglutathione hydrolase-like"/>
    <property type="match status" value="1"/>
</dbReference>
<organism evidence="7 8">
    <name type="scientific">Pseudonocardia halophobica</name>
    <dbReference type="NCBI Taxonomy" id="29401"/>
    <lineage>
        <taxon>Bacteria</taxon>
        <taxon>Bacillati</taxon>
        <taxon>Actinomycetota</taxon>
        <taxon>Actinomycetes</taxon>
        <taxon>Pseudonocardiales</taxon>
        <taxon>Pseudonocardiaceae</taxon>
        <taxon>Pseudonocardia</taxon>
    </lineage>
</organism>